<evidence type="ECO:0000313" key="12">
    <source>
        <dbReference type="EMBL" id="CAF0809011.1"/>
    </source>
</evidence>
<evidence type="ECO:0000256" key="8">
    <source>
        <dbReference type="ARBA" id="ARBA00023289"/>
    </source>
</evidence>
<dbReference type="FunFam" id="3.40.50.300:FF:000303">
    <property type="entry name" value="GTP-binding protein Di-Ras2"/>
    <property type="match status" value="1"/>
</dbReference>
<dbReference type="PROSITE" id="PS51419">
    <property type="entry name" value="RAB"/>
    <property type="match status" value="1"/>
</dbReference>
<dbReference type="Proteomes" id="UP000663879">
    <property type="component" value="Unassembled WGS sequence"/>
</dbReference>
<keyword evidence="2" id="KW-1003">Cell membrane</keyword>
<evidence type="ECO:0000256" key="11">
    <source>
        <dbReference type="SAM" id="MobiDB-lite"/>
    </source>
</evidence>
<name>A0A813TH39_9BILA</name>
<dbReference type="Gene3D" id="3.40.50.300">
    <property type="entry name" value="P-loop containing nucleotide triphosphate hydrolases"/>
    <property type="match status" value="1"/>
</dbReference>
<dbReference type="Pfam" id="PF00071">
    <property type="entry name" value="Ras"/>
    <property type="match status" value="1"/>
</dbReference>
<comment type="subcellular location">
    <subcellularLocation>
        <location evidence="1">Cell membrane</location>
        <topology evidence="1">Lipid-anchor</topology>
        <orientation evidence="1">Cytoplasmic side</orientation>
    </subcellularLocation>
</comment>
<feature type="compositionally biased region" description="Low complexity" evidence="11">
    <location>
        <begin position="219"/>
        <end position="228"/>
    </location>
</feature>
<dbReference type="PRINTS" id="PR00449">
    <property type="entry name" value="RASTRNSFRMNG"/>
</dbReference>
<dbReference type="GO" id="GO:0003924">
    <property type="term" value="F:GTPase activity"/>
    <property type="evidence" value="ECO:0007669"/>
    <property type="project" value="InterPro"/>
</dbReference>
<evidence type="ECO:0000256" key="7">
    <source>
        <dbReference type="ARBA" id="ARBA00023288"/>
    </source>
</evidence>
<proteinExistence type="inferred from homology"/>
<keyword evidence="13" id="KW-1185">Reference proteome</keyword>
<dbReference type="SMART" id="SM00173">
    <property type="entry name" value="RAS"/>
    <property type="match status" value="1"/>
</dbReference>
<keyword evidence="4" id="KW-0547">Nucleotide-binding</keyword>
<dbReference type="PROSITE" id="PS51421">
    <property type="entry name" value="RAS"/>
    <property type="match status" value="1"/>
</dbReference>
<sequence>MSSTSSETKIVEQTATAGCSTTVSGRQQMEPNTDYRVVVFGAAGVGKSSLVLRFVRGTFKDSYIPTIEDTYRQVISSNKLVFTLQITDTTGSHQFPAMQRLNIQKGHAFILVYSITSRQSLEELKAIYKDIVETKGINNGQKTVPIMLVGNKCDESSNRDVQTALAARLAQEWGCEHMETSAKTNVNVKEAFQELLKLDPKNCTLFSDTKQNDKSLSQSSLVKNSVNPKKSKESNENRKKKCSIM</sequence>
<dbReference type="GO" id="GO:0005525">
    <property type="term" value="F:GTP binding"/>
    <property type="evidence" value="ECO:0007669"/>
    <property type="project" value="UniProtKB-KW"/>
</dbReference>
<evidence type="ECO:0000256" key="6">
    <source>
        <dbReference type="ARBA" id="ARBA00023136"/>
    </source>
</evidence>
<keyword evidence="6" id="KW-0472">Membrane</keyword>
<keyword evidence="5" id="KW-0342">GTP-binding</keyword>
<dbReference type="SMART" id="SM00174">
    <property type="entry name" value="RHO"/>
    <property type="match status" value="1"/>
</dbReference>
<comment type="similarity">
    <text evidence="10">Belongs to the small GTPase superfamily. Di-Ras family.</text>
</comment>
<gene>
    <name evidence="12" type="ORF">OXX778_LOCUS6872</name>
</gene>
<keyword evidence="3" id="KW-0488">Methylation</keyword>
<dbReference type="GO" id="GO:0031681">
    <property type="term" value="F:G-protein beta-subunit binding"/>
    <property type="evidence" value="ECO:0007669"/>
    <property type="project" value="TreeGrafter"/>
</dbReference>
<reference evidence="12" key="1">
    <citation type="submission" date="2021-02" db="EMBL/GenBank/DDBJ databases">
        <authorList>
            <person name="Nowell W R."/>
        </authorList>
    </citation>
    <scope>NUCLEOTIDE SEQUENCE</scope>
    <source>
        <strain evidence="12">Ploen Becks lab</strain>
    </source>
</reference>
<evidence type="ECO:0000256" key="10">
    <source>
        <dbReference type="ARBA" id="ARBA00061515"/>
    </source>
</evidence>
<evidence type="ECO:0000313" key="13">
    <source>
        <dbReference type="Proteomes" id="UP000663879"/>
    </source>
</evidence>
<protein>
    <recommendedName>
        <fullName evidence="14">GTP-binding protein Di-Ras2</fullName>
    </recommendedName>
</protein>
<dbReference type="InterPro" id="IPR001806">
    <property type="entry name" value="Small_GTPase"/>
</dbReference>
<dbReference type="PANTHER" id="PTHR46149">
    <property type="entry name" value="MIP08469P"/>
    <property type="match status" value="1"/>
</dbReference>
<dbReference type="NCBIfam" id="TIGR00231">
    <property type="entry name" value="small_GTP"/>
    <property type="match status" value="1"/>
</dbReference>
<organism evidence="12 13">
    <name type="scientific">Brachionus calyciflorus</name>
    <dbReference type="NCBI Taxonomy" id="104777"/>
    <lineage>
        <taxon>Eukaryota</taxon>
        <taxon>Metazoa</taxon>
        <taxon>Spiralia</taxon>
        <taxon>Gnathifera</taxon>
        <taxon>Rotifera</taxon>
        <taxon>Eurotatoria</taxon>
        <taxon>Monogononta</taxon>
        <taxon>Pseudotrocha</taxon>
        <taxon>Ploima</taxon>
        <taxon>Brachionidae</taxon>
        <taxon>Brachionus</taxon>
    </lineage>
</organism>
<dbReference type="InterPro" id="IPR005225">
    <property type="entry name" value="Small_GTP-bd"/>
</dbReference>
<keyword evidence="8" id="KW-0636">Prenylation</keyword>
<evidence type="ECO:0000256" key="5">
    <source>
        <dbReference type="ARBA" id="ARBA00023134"/>
    </source>
</evidence>
<comment type="caution">
    <text evidence="12">The sequence shown here is derived from an EMBL/GenBank/DDBJ whole genome shotgun (WGS) entry which is preliminary data.</text>
</comment>
<dbReference type="PANTHER" id="PTHR46149:SF3">
    <property type="entry name" value="MIP08469P"/>
    <property type="match status" value="1"/>
</dbReference>
<dbReference type="InterPro" id="IPR027417">
    <property type="entry name" value="P-loop_NTPase"/>
</dbReference>
<dbReference type="OrthoDB" id="265044at2759"/>
<evidence type="ECO:0000256" key="3">
    <source>
        <dbReference type="ARBA" id="ARBA00022481"/>
    </source>
</evidence>
<dbReference type="InterPro" id="IPR052236">
    <property type="entry name" value="Small_GTPase_RasD"/>
</dbReference>
<evidence type="ECO:0000256" key="2">
    <source>
        <dbReference type="ARBA" id="ARBA00022475"/>
    </source>
</evidence>
<dbReference type="SUPFAM" id="SSF52540">
    <property type="entry name" value="P-loop containing nucleoside triphosphate hydrolases"/>
    <property type="match status" value="1"/>
</dbReference>
<dbReference type="GO" id="GO:0005886">
    <property type="term" value="C:plasma membrane"/>
    <property type="evidence" value="ECO:0007669"/>
    <property type="project" value="UniProtKB-SubCell"/>
</dbReference>
<evidence type="ECO:0000256" key="4">
    <source>
        <dbReference type="ARBA" id="ARBA00022741"/>
    </source>
</evidence>
<feature type="region of interest" description="Disordered" evidence="11">
    <location>
        <begin position="212"/>
        <end position="245"/>
    </location>
</feature>
<dbReference type="AlphaFoldDB" id="A0A813TH39"/>
<keyword evidence="7" id="KW-0449">Lipoprotein</keyword>
<accession>A0A813TH39</accession>
<dbReference type="EMBL" id="CAJNOC010000843">
    <property type="protein sequence ID" value="CAF0809011.1"/>
    <property type="molecule type" value="Genomic_DNA"/>
</dbReference>
<dbReference type="SMART" id="SM00175">
    <property type="entry name" value="RAB"/>
    <property type="match status" value="1"/>
</dbReference>
<evidence type="ECO:0000256" key="1">
    <source>
        <dbReference type="ARBA" id="ARBA00004342"/>
    </source>
</evidence>
<dbReference type="PROSITE" id="PS51420">
    <property type="entry name" value="RHO"/>
    <property type="match status" value="1"/>
</dbReference>
<evidence type="ECO:0008006" key="14">
    <source>
        <dbReference type="Google" id="ProtNLM"/>
    </source>
</evidence>
<comment type="similarity">
    <text evidence="9">Belongs to the small GTPase superfamily. RasD family.</text>
</comment>
<evidence type="ECO:0000256" key="9">
    <source>
        <dbReference type="ARBA" id="ARBA00038061"/>
    </source>
</evidence>
<dbReference type="GO" id="GO:0007165">
    <property type="term" value="P:signal transduction"/>
    <property type="evidence" value="ECO:0007669"/>
    <property type="project" value="TreeGrafter"/>
</dbReference>